<dbReference type="SUPFAM" id="SSF48452">
    <property type="entry name" value="TPR-like"/>
    <property type="match status" value="1"/>
</dbReference>
<proteinExistence type="predicted"/>
<evidence type="ECO:0000256" key="1">
    <source>
        <dbReference type="SAM" id="SignalP"/>
    </source>
</evidence>
<keyword evidence="4" id="KW-1185">Reference proteome</keyword>
<protein>
    <submittedName>
        <fullName evidence="3">DUF560 domain-containing protein</fullName>
    </submittedName>
</protein>
<evidence type="ECO:0000313" key="3">
    <source>
        <dbReference type="EMBL" id="THD84633.1"/>
    </source>
</evidence>
<reference evidence="3 4" key="1">
    <citation type="submission" date="2019-04" db="EMBL/GenBank/DDBJ databases">
        <title>Draft genome sequence of Gemmobacter aestuarii sp. nov.</title>
        <authorList>
            <person name="Hameed A."/>
            <person name="Lin S.-Y."/>
            <person name="Shahina M."/>
            <person name="Lai W.-A."/>
            <person name="Young C.-C."/>
        </authorList>
    </citation>
    <scope>NUCLEOTIDE SEQUENCE [LARGE SCALE GENOMIC DNA]</scope>
    <source>
        <strain evidence="3 4">CC-PW-75</strain>
    </source>
</reference>
<feature type="signal peptide" evidence="1">
    <location>
        <begin position="1"/>
        <end position="23"/>
    </location>
</feature>
<dbReference type="InterPro" id="IPR007655">
    <property type="entry name" value="Slam_C"/>
</dbReference>
<dbReference type="RefSeq" id="WP_136393014.1">
    <property type="nucleotide sequence ID" value="NZ_SSND01000001.1"/>
</dbReference>
<feature type="chain" id="PRO_5020895129" evidence="1">
    <location>
        <begin position="24"/>
        <end position="452"/>
    </location>
</feature>
<evidence type="ECO:0000259" key="2">
    <source>
        <dbReference type="Pfam" id="PF04575"/>
    </source>
</evidence>
<dbReference type="EMBL" id="SSND01000001">
    <property type="protein sequence ID" value="THD84633.1"/>
    <property type="molecule type" value="Genomic_DNA"/>
</dbReference>
<accession>A0A4S3MRE7</accession>
<dbReference type="Gene3D" id="1.25.40.10">
    <property type="entry name" value="Tetratricopeptide repeat domain"/>
    <property type="match status" value="1"/>
</dbReference>
<dbReference type="OrthoDB" id="7684399at2"/>
<evidence type="ECO:0000313" key="4">
    <source>
        <dbReference type="Proteomes" id="UP000309450"/>
    </source>
</evidence>
<comment type="caution">
    <text evidence="3">The sequence shown here is derived from an EMBL/GenBank/DDBJ whole genome shotgun (WGS) entry which is preliminary data.</text>
</comment>
<name>A0A4S3MRE7_9RHOB</name>
<gene>
    <name evidence="3" type="ORF">E7811_02535</name>
</gene>
<sequence length="452" mass="49865">MRLPRLTWALALCAGVTAGAADAETRLSPEEMRVAAQILLDTGEPGRTLELVDALLSRDPGDVQALILKSQALRDLERTDEAQAAARSAWRLAGEDRLRFGSAMVMAQALASDERRTAAQLWLRRAAEVAPDPGARAEAEEAFTYVRSRNPWVFDFHFSASPSSNVNNGSRRNSFWFYGFPVDLSGAARALSGYEATAGVTATYRLLPGEYSTTELRFSAMQKSVWLSSEAKRIAPGATGSDFAYSAIEAGIRHQIDPVQSPFGIGLGATFGHNWYGGEDLSDYLQLQAEFDRSIGRRDAVQLAFAAERNWRRDSTLQSSDEAKADFGWVRQLANRDRLQAEIGLARTWSRSVEMAHDAQSLRLGWTKAEPVQGIRLSAGVEFERRDYDRSRYAPGGRQDDRLSANLSMTFEQVDYMGFVPTLQVTAGETRSNVGLFDARDFGLSLGFESAF</sequence>
<dbReference type="AlphaFoldDB" id="A0A4S3MRE7"/>
<dbReference type="Pfam" id="PF04575">
    <property type="entry name" value="SlipAM"/>
    <property type="match status" value="1"/>
</dbReference>
<organism evidence="3 4">
    <name type="scientific">Aliigemmobacter aestuarii</name>
    <dbReference type="NCBI Taxonomy" id="1445661"/>
    <lineage>
        <taxon>Bacteria</taxon>
        <taxon>Pseudomonadati</taxon>
        <taxon>Pseudomonadota</taxon>
        <taxon>Alphaproteobacteria</taxon>
        <taxon>Rhodobacterales</taxon>
        <taxon>Paracoccaceae</taxon>
        <taxon>Aliigemmobacter</taxon>
    </lineage>
</organism>
<dbReference type="Proteomes" id="UP000309450">
    <property type="component" value="Unassembled WGS sequence"/>
</dbReference>
<feature type="domain" description="Surface lipoprotein assembly modifier C-terminal" evidence="2">
    <location>
        <begin position="241"/>
        <end position="440"/>
    </location>
</feature>
<dbReference type="InterPro" id="IPR011990">
    <property type="entry name" value="TPR-like_helical_dom_sf"/>
</dbReference>
<keyword evidence="1" id="KW-0732">Signal</keyword>